<dbReference type="Proteomes" id="UP001165583">
    <property type="component" value="Unassembled WGS sequence"/>
</dbReference>
<reference evidence="3" key="1">
    <citation type="submission" date="2022-09" db="EMBL/GenBank/DDBJ databases">
        <title>Novosphingobium sp. Nov., a polycyclic aromatic hydrocarbon-degrading bacterium isolated form mangrove sediments in HongKong.</title>
        <authorList>
            <person name="Hu Z."/>
        </authorList>
    </citation>
    <scope>NUCLEOTIDE SEQUENCE</scope>
    <source>
        <strain evidence="3">HK4-1</strain>
    </source>
</reference>
<evidence type="ECO:0000256" key="1">
    <source>
        <dbReference type="SAM" id="Phobius"/>
    </source>
</evidence>
<comment type="caution">
    <text evidence="3">The sequence shown here is derived from an EMBL/GenBank/DDBJ whole genome shotgun (WGS) entry which is preliminary data.</text>
</comment>
<name>A0ABT2I0A8_9SPHN</name>
<dbReference type="RefSeq" id="WP_260043337.1">
    <property type="nucleotide sequence ID" value="NZ_JANZXA010000001.1"/>
</dbReference>
<organism evidence="3 4">
    <name type="scientific">Novosphingobium mangrovi</name>
    <name type="common">ex Huang et al. 2023</name>
    <dbReference type="NCBI Taxonomy" id="2976432"/>
    <lineage>
        <taxon>Bacteria</taxon>
        <taxon>Pseudomonadati</taxon>
        <taxon>Pseudomonadota</taxon>
        <taxon>Alphaproteobacteria</taxon>
        <taxon>Sphingomonadales</taxon>
        <taxon>Sphingomonadaceae</taxon>
        <taxon>Novosphingobium</taxon>
    </lineage>
</organism>
<accession>A0ABT2I0A8</accession>
<evidence type="ECO:0000313" key="4">
    <source>
        <dbReference type="Proteomes" id="UP001165583"/>
    </source>
</evidence>
<dbReference type="InterPro" id="IPR012495">
    <property type="entry name" value="TadE-like_dom"/>
</dbReference>
<sequence>MSMPVLSCTAKHVLEDRKGAAVMELGLVLPVLLFMIAGMIDVSRFVCATIDVEQAAQRTTAFALAKRPTSSNATYLATEAASAAGVSTQDVTAEIFLECDGVRQSKFNTPCAAGETSARFVSIAIQRDVPLQFDWAAMGSMFGMQSIGSSITVHGDSLVRIQ</sequence>
<keyword evidence="1" id="KW-0812">Transmembrane</keyword>
<dbReference type="EMBL" id="JANZXA010000001">
    <property type="protein sequence ID" value="MCT2398234.1"/>
    <property type="molecule type" value="Genomic_DNA"/>
</dbReference>
<proteinExistence type="predicted"/>
<gene>
    <name evidence="3" type="ORF">NZK81_01600</name>
</gene>
<dbReference type="Pfam" id="PF07811">
    <property type="entry name" value="TadE"/>
    <property type="match status" value="1"/>
</dbReference>
<protein>
    <submittedName>
        <fullName evidence="3">Pilus assembly protein</fullName>
    </submittedName>
</protein>
<keyword evidence="1" id="KW-1133">Transmembrane helix</keyword>
<evidence type="ECO:0000259" key="2">
    <source>
        <dbReference type="Pfam" id="PF07811"/>
    </source>
</evidence>
<feature type="transmembrane region" description="Helical" evidence="1">
    <location>
        <begin position="21"/>
        <end position="40"/>
    </location>
</feature>
<feature type="domain" description="TadE-like" evidence="2">
    <location>
        <begin position="19"/>
        <end position="58"/>
    </location>
</feature>
<keyword evidence="1" id="KW-0472">Membrane</keyword>
<keyword evidence="4" id="KW-1185">Reference proteome</keyword>
<evidence type="ECO:0000313" key="3">
    <source>
        <dbReference type="EMBL" id="MCT2398234.1"/>
    </source>
</evidence>